<dbReference type="NCBIfam" id="TIGR00803">
    <property type="entry name" value="nst"/>
    <property type="match status" value="1"/>
</dbReference>
<feature type="transmembrane region" description="Helical" evidence="7">
    <location>
        <begin position="418"/>
        <end position="439"/>
    </location>
</feature>
<feature type="transmembrane region" description="Helical" evidence="7">
    <location>
        <begin position="315"/>
        <end position="337"/>
    </location>
</feature>
<sequence length="703" mass="73398">MASSSPGPARWRGGKPALPGHPSQLVATSEPLLNGGGVVWQAAAAPNGAEHQFAPANNGGSWGTSGAPAAGSIEHAADKQWSVAGDGAGGQPYFAPVQRRSAGATYVDGQLQPPLYGDGSTLGQPVQQYSEAQYVPASLGGQAVHRQLAAIAGHQAGTGYGDAAAQYSSGDEEKGSARLAAARRPVTPVTPATLRRNSRLAMLSMLLLVFQGTALSIMLRYSRARAGTPYLASVSVILTEVIKLLICLVMQFKVVAGEVAAGTAGQAGSQGALAREVRRQARDIATKSLPMLLPAGMFVMQQVLLVIAATHLDAVAFQIFSQSFKLVPTALFAYWLLGQMLEPMQWASIPVLAFGVILVTVNNGGGSAKSAAAAAVSSSSHGLDYVAGMVACSISGLSSAYAGVYFEKYVKGKHAASLWVRNIQLGIYGVPLSTLYALVKDGRRIYTGGLLQGFDSATWMVIALQVFGGLVTGMVVKYCDNILKNFALAISVILTVLVAIPLFGQWPSPIFLLGVALVLLSVFMYGRALDSRKLALYWQKARRRFLPAGSTHRSRRALVFALLAGCVGLLLLTGALTGRQATGTRAITQQGGMGRRGIGRLRPDDVAGGKVQRIAAVAAHDAAATGGAHAARGGAQHEQQQLRAAGQHLGGGQQHAGGQHLAGKQQHTGVKQALGHSQAQQREGATHIRQQESQQQAGRITEP</sequence>
<feature type="transmembrane region" description="Helical" evidence="7">
    <location>
        <begin position="288"/>
        <end position="309"/>
    </location>
</feature>
<dbReference type="InterPro" id="IPR007271">
    <property type="entry name" value="Nuc_sug_transpt"/>
</dbReference>
<evidence type="ECO:0000256" key="3">
    <source>
        <dbReference type="ARBA" id="ARBA00022692"/>
    </source>
</evidence>
<reference evidence="8 9" key="1">
    <citation type="journal article" date="2018" name="Plant J.">
        <title>Genome sequences of Chlorella sorokiniana UTEX 1602 and Micractinium conductrix SAG 241.80: implications to maltose excretion by a green alga.</title>
        <authorList>
            <person name="Arriola M.B."/>
            <person name="Velmurugan N."/>
            <person name="Zhang Y."/>
            <person name="Plunkett M.H."/>
            <person name="Hondzo H."/>
            <person name="Barney B.M."/>
        </authorList>
    </citation>
    <scope>NUCLEOTIDE SEQUENCE [LARGE SCALE GENOMIC DNA]</scope>
    <source>
        <strain evidence="9">UTEX 1602</strain>
    </source>
</reference>
<evidence type="ECO:0000256" key="1">
    <source>
        <dbReference type="ARBA" id="ARBA00004141"/>
    </source>
</evidence>
<feature type="transmembrane region" description="Helical" evidence="7">
    <location>
        <begin position="200"/>
        <end position="218"/>
    </location>
</feature>
<feature type="transmembrane region" description="Helical" evidence="7">
    <location>
        <begin position="385"/>
        <end position="406"/>
    </location>
</feature>
<feature type="transmembrane region" description="Helical" evidence="7">
    <location>
        <begin position="459"/>
        <end position="479"/>
    </location>
</feature>
<feature type="compositionally biased region" description="Low complexity" evidence="6">
    <location>
        <begin position="627"/>
        <end position="647"/>
    </location>
</feature>
<feature type="transmembrane region" description="Helical" evidence="7">
    <location>
        <begin position="346"/>
        <end position="365"/>
    </location>
</feature>
<comment type="caution">
    <text evidence="8">The sequence shown here is derived from an EMBL/GenBank/DDBJ whole genome shotgun (WGS) entry which is preliminary data.</text>
</comment>
<dbReference type="GO" id="GO:0015165">
    <property type="term" value="F:pyrimidine nucleotide-sugar transmembrane transporter activity"/>
    <property type="evidence" value="ECO:0007669"/>
    <property type="project" value="InterPro"/>
</dbReference>
<evidence type="ECO:0000256" key="4">
    <source>
        <dbReference type="ARBA" id="ARBA00022989"/>
    </source>
</evidence>
<keyword evidence="4 7" id="KW-1133">Transmembrane helix</keyword>
<name>A0A2P6TGM5_CHLSO</name>
<dbReference type="Proteomes" id="UP000239899">
    <property type="component" value="Unassembled WGS sequence"/>
</dbReference>
<feature type="compositionally biased region" description="Polar residues" evidence="6">
    <location>
        <begin position="691"/>
        <end position="703"/>
    </location>
</feature>
<dbReference type="SUPFAM" id="SSF103481">
    <property type="entry name" value="Multidrug resistance efflux transporter EmrE"/>
    <property type="match status" value="1"/>
</dbReference>
<evidence type="ECO:0000313" key="9">
    <source>
        <dbReference type="Proteomes" id="UP000239899"/>
    </source>
</evidence>
<comment type="similarity">
    <text evidence="2">Belongs to the nucleotide-sugar transporter family. CMP-Sialate:CMP antiporter (TC 2.A.7.12) subfamily.</text>
</comment>
<evidence type="ECO:0000256" key="5">
    <source>
        <dbReference type="ARBA" id="ARBA00023136"/>
    </source>
</evidence>
<gene>
    <name evidence="8" type="ORF">C2E21_7784</name>
</gene>
<evidence type="ECO:0000256" key="6">
    <source>
        <dbReference type="SAM" id="MobiDB-lite"/>
    </source>
</evidence>
<comment type="subcellular location">
    <subcellularLocation>
        <location evidence="1">Membrane</location>
        <topology evidence="1">Multi-pass membrane protein</topology>
    </subcellularLocation>
</comment>
<dbReference type="EMBL" id="LHPG02000017">
    <property type="protein sequence ID" value="PRW33274.1"/>
    <property type="molecule type" value="Genomic_DNA"/>
</dbReference>
<evidence type="ECO:0000256" key="7">
    <source>
        <dbReference type="SAM" id="Phobius"/>
    </source>
</evidence>
<feature type="transmembrane region" description="Helical" evidence="7">
    <location>
        <begin position="486"/>
        <end position="504"/>
    </location>
</feature>
<evidence type="ECO:0000313" key="8">
    <source>
        <dbReference type="EMBL" id="PRW33274.1"/>
    </source>
</evidence>
<dbReference type="Pfam" id="PF04142">
    <property type="entry name" value="Nuc_sug_transp"/>
    <property type="match status" value="1"/>
</dbReference>
<organism evidence="8 9">
    <name type="scientific">Chlorella sorokiniana</name>
    <name type="common">Freshwater green alga</name>
    <dbReference type="NCBI Taxonomy" id="3076"/>
    <lineage>
        <taxon>Eukaryota</taxon>
        <taxon>Viridiplantae</taxon>
        <taxon>Chlorophyta</taxon>
        <taxon>core chlorophytes</taxon>
        <taxon>Trebouxiophyceae</taxon>
        <taxon>Chlorellales</taxon>
        <taxon>Chlorellaceae</taxon>
        <taxon>Chlorella clade</taxon>
        <taxon>Chlorella</taxon>
    </lineage>
</organism>
<dbReference type="InterPro" id="IPR037185">
    <property type="entry name" value="EmrE-like"/>
</dbReference>
<feature type="transmembrane region" description="Helical" evidence="7">
    <location>
        <begin position="510"/>
        <end position="529"/>
    </location>
</feature>
<keyword evidence="5 7" id="KW-0472">Membrane</keyword>
<dbReference type="PANTHER" id="PTHR10231">
    <property type="entry name" value="NUCLEOTIDE-SUGAR TRANSMEMBRANE TRANSPORTER"/>
    <property type="match status" value="1"/>
</dbReference>
<evidence type="ECO:0000256" key="2">
    <source>
        <dbReference type="ARBA" id="ARBA00006447"/>
    </source>
</evidence>
<keyword evidence="9" id="KW-1185">Reference proteome</keyword>
<feature type="transmembrane region" description="Helical" evidence="7">
    <location>
        <begin position="557"/>
        <end position="576"/>
    </location>
</feature>
<feature type="region of interest" description="Disordered" evidence="6">
    <location>
        <begin position="627"/>
        <end position="703"/>
    </location>
</feature>
<protein>
    <submittedName>
        <fullName evidence="8">UDP-N-acetylglucosamine transporter</fullName>
    </submittedName>
</protein>
<dbReference type="AlphaFoldDB" id="A0A2P6TGM5"/>
<feature type="region of interest" description="Disordered" evidence="6">
    <location>
        <begin position="1"/>
        <end position="29"/>
    </location>
</feature>
<proteinExistence type="inferred from homology"/>
<dbReference type="GO" id="GO:0000139">
    <property type="term" value="C:Golgi membrane"/>
    <property type="evidence" value="ECO:0007669"/>
    <property type="project" value="InterPro"/>
</dbReference>
<accession>A0A2P6TGM5</accession>
<feature type="compositionally biased region" description="Low complexity" evidence="6">
    <location>
        <begin position="656"/>
        <end position="667"/>
    </location>
</feature>
<keyword evidence="3 7" id="KW-0812">Transmembrane</keyword>
<dbReference type="OrthoDB" id="498253at2759"/>